<evidence type="ECO:0000313" key="2">
    <source>
        <dbReference type="Proteomes" id="UP000599074"/>
    </source>
</evidence>
<reference evidence="1" key="1">
    <citation type="submission" date="2021-01" db="EMBL/GenBank/DDBJ databases">
        <title>Whole genome shotgun sequence of Planosporangium mesophilum NBRC 109066.</title>
        <authorList>
            <person name="Komaki H."/>
            <person name="Tamura T."/>
        </authorList>
    </citation>
    <scope>NUCLEOTIDE SEQUENCE</scope>
    <source>
        <strain evidence="1">NBRC 109066</strain>
    </source>
</reference>
<dbReference type="EMBL" id="BOON01000041">
    <property type="protein sequence ID" value="GII24825.1"/>
    <property type="molecule type" value="Genomic_DNA"/>
</dbReference>
<name>A0A8J3TP34_9ACTN</name>
<organism evidence="1 2">
    <name type="scientific">Planosporangium mesophilum</name>
    <dbReference type="NCBI Taxonomy" id="689768"/>
    <lineage>
        <taxon>Bacteria</taxon>
        <taxon>Bacillati</taxon>
        <taxon>Actinomycetota</taxon>
        <taxon>Actinomycetes</taxon>
        <taxon>Micromonosporales</taxon>
        <taxon>Micromonosporaceae</taxon>
        <taxon>Planosporangium</taxon>
    </lineage>
</organism>
<dbReference type="Proteomes" id="UP000599074">
    <property type="component" value="Unassembled WGS sequence"/>
</dbReference>
<dbReference type="AlphaFoldDB" id="A0A8J3TP34"/>
<evidence type="ECO:0000313" key="1">
    <source>
        <dbReference type="EMBL" id="GII24825.1"/>
    </source>
</evidence>
<evidence type="ECO:0008006" key="3">
    <source>
        <dbReference type="Google" id="ProtNLM"/>
    </source>
</evidence>
<dbReference type="SUPFAM" id="SSF53474">
    <property type="entry name" value="alpha/beta-Hydrolases"/>
    <property type="match status" value="1"/>
</dbReference>
<keyword evidence="2" id="KW-1185">Reference proteome</keyword>
<accession>A0A8J3TP34</accession>
<sequence length="211" mass="22896">MFTLVHSPLVGPLTWGPVADRLDAAVPSLVDLEPPYWRSVAEKVAAAITEPAILVVHSNAGLFVPVIAEAAPVAGCLIVDGRLPGHTGRMHDFLQPMVGGDGLLPPWTEWWGDADLAPLFPDEETRAAVSAEVPRLPIGYFEEQIPGPPGWDAKPCGYLRFSEAYVAEAEEAARRGWPVEHLPGLHLHQLVDPDAVAERIVAMTRSWAVQR</sequence>
<dbReference type="InterPro" id="IPR029058">
    <property type="entry name" value="AB_hydrolase_fold"/>
</dbReference>
<protein>
    <recommendedName>
        <fullName evidence="3">Alpha/beta hydrolase</fullName>
    </recommendedName>
</protein>
<proteinExistence type="predicted"/>
<gene>
    <name evidence="1" type="ORF">Pme01_44220</name>
</gene>
<comment type="caution">
    <text evidence="1">The sequence shown here is derived from an EMBL/GenBank/DDBJ whole genome shotgun (WGS) entry which is preliminary data.</text>
</comment>